<dbReference type="EMBL" id="JAUKUD010000001">
    <property type="protein sequence ID" value="KAK0754843.1"/>
    <property type="molecule type" value="Genomic_DNA"/>
</dbReference>
<comment type="caution">
    <text evidence="3">The sequence shown here is derived from an EMBL/GenBank/DDBJ whole genome shotgun (WGS) entry which is preliminary data.</text>
</comment>
<feature type="transmembrane region" description="Helical" evidence="2">
    <location>
        <begin position="90"/>
        <end position="113"/>
    </location>
</feature>
<dbReference type="AlphaFoldDB" id="A0AA40KD61"/>
<feature type="region of interest" description="Disordered" evidence="1">
    <location>
        <begin position="300"/>
        <end position="345"/>
    </location>
</feature>
<evidence type="ECO:0000313" key="3">
    <source>
        <dbReference type="EMBL" id="KAK0754843.1"/>
    </source>
</evidence>
<feature type="transmembrane region" description="Helical" evidence="2">
    <location>
        <begin position="65"/>
        <end position="84"/>
    </location>
</feature>
<keyword evidence="4" id="KW-1185">Reference proteome</keyword>
<dbReference type="Proteomes" id="UP001172155">
    <property type="component" value="Unassembled WGS sequence"/>
</dbReference>
<sequence>MTVGLFSNFLRPNKPKATVTGGDPKSTTISEPHHGLISFFSLPAISPPCLHCTLNSFPMVDQRTLRGISVASFLPAFILCIFAGSETGNAVPAVGIVPHFFSSILGVAILVSLRKQQPKWIQASQVSPRGGDDEAHLDADSLLDNDEPRLKHSFLVFLADVILATALIVVLVVTWTENHHRYYRGWADHIMLLTYATVPLMLNASIHIILALQEFVDGTGLARVNFRRALQRLCLLPQDCPHCGNHLHAGTRGDDAEAPLFAAGPPSWFRGMSGSGGRIKLPVAGVPAAVGWSAPPWMGQRGSKVVGEGQETGDGERYRDGEGVGGEDVGVGGKGKGVAGEGEAV</sequence>
<evidence type="ECO:0000313" key="4">
    <source>
        <dbReference type="Proteomes" id="UP001172155"/>
    </source>
</evidence>
<evidence type="ECO:0000256" key="1">
    <source>
        <dbReference type="SAM" id="MobiDB-lite"/>
    </source>
</evidence>
<reference evidence="3" key="1">
    <citation type="submission" date="2023-06" db="EMBL/GenBank/DDBJ databases">
        <title>Genome-scale phylogeny and comparative genomics of the fungal order Sordariales.</title>
        <authorList>
            <consortium name="Lawrence Berkeley National Laboratory"/>
            <person name="Hensen N."/>
            <person name="Bonometti L."/>
            <person name="Westerberg I."/>
            <person name="Brannstrom I.O."/>
            <person name="Guillou S."/>
            <person name="Cros-Aarteil S."/>
            <person name="Calhoun S."/>
            <person name="Haridas S."/>
            <person name="Kuo A."/>
            <person name="Mondo S."/>
            <person name="Pangilinan J."/>
            <person name="Riley R."/>
            <person name="LaButti K."/>
            <person name="Andreopoulos B."/>
            <person name="Lipzen A."/>
            <person name="Chen C."/>
            <person name="Yanf M."/>
            <person name="Daum C."/>
            <person name="Ng V."/>
            <person name="Clum A."/>
            <person name="Steindorff A."/>
            <person name="Ohm R."/>
            <person name="Martin F."/>
            <person name="Silar P."/>
            <person name="Natvig D."/>
            <person name="Lalanne C."/>
            <person name="Gautier V."/>
            <person name="Ament-velasquez S.L."/>
            <person name="Kruys A."/>
            <person name="Hutchinson M.I."/>
            <person name="Powell A.J."/>
            <person name="Barry K."/>
            <person name="Miller A.N."/>
            <person name="Grigoriev I.V."/>
            <person name="Debuchy R."/>
            <person name="Gladieux P."/>
            <person name="Thoren M.H."/>
            <person name="Johannesson H."/>
        </authorList>
    </citation>
    <scope>NUCLEOTIDE SEQUENCE</scope>
    <source>
        <strain evidence="3">SMH3187-1</strain>
    </source>
</reference>
<feature type="transmembrane region" description="Helical" evidence="2">
    <location>
        <begin position="154"/>
        <end position="175"/>
    </location>
</feature>
<gene>
    <name evidence="3" type="ORF">B0T18DRAFT_443127</name>
</gene>
<organism evidence="3 4">
    <name type="scientific">Schizothecium vesticola</name>
    <dbReference type="NCBI Taxonomy" id="314040"/>
    <lineage>
        <taxon>Eukaryota</taxon>
        <taxon>Fungi</taxon>
        <taxon>Dikarya</taxon>
        <taxon>Ascomycota</taxon>
        <taxon>Pezizomycotina</taxon>
        <taxon>Sordariomycetes</taxon>
        <taxon>Sordariomycetidae</taxon>
        <taxon>Sordariales</taxon>
        <taxon>Schizotheciaceae</taxon>
        <taxon>Schizothecium</taxon>
    </lineage>
</organism>
<evidence type="ECO:0000256" key="2">
    <source>
        <dbReference type="SAM" id="Phobius"/>
    </source>
</evidence>
<protein>
    <submittedName>
        <fullName evidence="3">Uncharacterized protein</fullName>
    </submittedName>
</protein>
<name>A0AA40KD61_9PEZI</name>
<keyword evidence="2" id="KW-1133">Transmembrane helix</keyword>
<accession>A0AA40KD61</accession>
<feature type="transmembrane region" description="Helical" evidence="2">
    <location>
        <begin position="190"/>
        <end position="212"/>
    </location>
</feature>
<proteinExistence type="predicted"/>
<keyword evidence="2" id="KW-0472">Membrane</keyword>
<feature type="compositionally biased region" description="Gly residues" evidence="1">
    <location>
        <begin position="323"/>
        <end position="345"/>
    </location>
</feature>
<keyword evidence="2" id="KW-0812">Transmembrane</keyword>